<keyword evidence="4" id="KW-1133">Transmembrane helix</keyword>
<accession>A0ABS3IVX2</accession>
<evidence type="ECO:0000313" key="5">
    <source>
        <dbReference type="EMBL" id="MBO0624528.1"/>
    </source>
</evidence>
<comment type="subcellular location">
    <subcellularLocation>
        <location evidence="1">Cell membrane</location>
        <topology evidence="1">Multi-pass membrane protein</topology>
    </subcellularLocation>
</comment>
<evidence type="ECO:0000256" key="4">
    <source>
        <dbReference type="SAM" id="Phobius"/>
    </source>
</evidence>
<dbReference type="SUPFAM" id="SSF103473">
    <property type="entry name" value="MFS general substrate transporter"/>
    <property type="match status" value="1"/>
</dbReference>
<reference evidence="5" key="1">
    <citation type="submission" date="2021-03" db="EMBL/GenBank/DDBJ databases">
        <title>Genome sequence of Bifidobacterium asteroides strain wkB204 isolated from a honey bee gut.</title>
        <authorList>
            <person name="Motta E.V.S."/>
            <person name="Kwong W.K."/>
            <person name="Moran N.A."/>
        </authorList>
    </citation>
    <scope>NUCLEOTIDE SEQUENCE</scope>
    <source>
        <strain evidence="5">WkB204</strain>
    </source>
</reference>
<organism evidence="5 6">
    <name type="scientific">Bifidobacterium asteroides</name>
    <dbReference type="NCBI Taxonomy" id="1684"/>
    <lineage>
        <taxon>Bacteria</taxon>
        <taxon>Bacillati</taxon>
        <taxon>Actinomycetota</taxon>
        <taxon>Actinomycetes</taxon>
        <taxon>Bifidobacteriales</taxon>
        <taxon>Bifidobacteriaceae</taxon>
        <taxon>Bifidobacterium</taxon>
    </lineage>
</organism>
<evidence type="ECO:0000313" key="6">
    <source>
        <dbReference type="Proteomes" id="UP000664299"/>
    </source>
</evidence>
<feature type="transmembrane region" description="Helical" evidence="4">
    <location>
        <begin position="6"/>
        <end position="24"/>
    </location>
</feature>
<feature type="transmembrane region" description="Helical" evidence="4">
    <location>
        <begin position="57"/>
        <end position="81"/>
    </location>
</feature>
<sequence>MPNTALLIASLLGFLILPFSKWLSDRFSHRIVYRVFCLLLVLYAFPAFALLESKNTIVVSLVIIVGMGLALLSIFGVQATYGVELFGIQHRQSRMAVAKELGSILSSGTAPMVASKLMTTFSSRTPLAAYCCLMASIGLNDILRS</sequence>
<keyword evidence="6" id="KW-1185">Reference proteome</keyword>
<dbReference type="InterPro" id="IPR036259">
    <property type="entry name" value="MFS_trans_sf"/>
</dbReference>
<keyword evidence="4" id="KW-0472">Membrane</keyword>
<proteinExistence type="predicted"/>
<dbReference type="Proteomes" id="UP000664299">
    <property type="component" value="Unassembled WGS sequence"/>
</dbReference>
<feature type="transmembrane region" description="Helical" evidence="4">
    <location>
        <begin position="31"/>
        <end position="51"/>
    </location>
</feature>
<dbReference type="PANTHER" id="PTHR43045">
    <property type="entry name" value="SHIKIMATE TRANSPORTER"/>
    <property type="match status" value="1"/>
</dbReference>
<evidence type="ECO:0000256" key="2">
    <source>
        <dbReference type="ARBA" id="ARBA00022448"/>
    </source>
</evidence>
<evidence type="ECO:0000256" key="3">
    <source>
        <dbReference type="ARBA" id="ARBA00022475"/>
    </source>
</evidence>
<dbReference type="EMBL" id="JAFMNU010000115">
    <property type="protein sequence ID" value="MBO0624528.1"/>
    <property type="molecule type" value="Genomic_DNA"/>
</dbReference>
<dbReference type="Gene3D" id="1.20.1250.20">
    <property type="entry name" value="MFS general substrate transporter like domains"/>
    <property type="match status" value="1"/>
</dbReference>
<dbReference type="RefSeq" id="WP_211120910.1">
    <property type="nucleotide sequence ID" value="NZ_JAFMNU020000001.1"/>
</dbReference>
<evidence type="ECO:0000256" key="1">
    <source>
        <dbReference type="ARBA" id="ARBA00004651"/>
    </source>
</evidence>
<protein>
    <recommendedName>
        <fullName evidence="7">MFS transporter</fullName>
    </recommendedName>
</protein>
<keyword evidence="3" id="KW-1003">Cell membrane</keyword>
<comment type="caution">
    <text evidence="5">The sequence shown here is derived from an EMBL/GenBank/DDBJ whole genome shotgun (WGS) entry which is preliminary data.</text>
</comment>
<name>A0ABS3IVX2_9BIFI</name>
<gene>
    <name evidence="5" type="ORF">J1F30_09245</name>
</gene>
<dbReference type="PANTHER" id="PTHR43045:SF1">
    <property type="entry name" value="SHIKIMATE TRANSPORTER"/>
    <property type="match status" value="1"/>
</dbReference>
<evidence type="ECO:0008006" key="7">
    <source>
        <dbReference type="Google" id="ProtNLM"/>
    </source>
</evidence>
<keyword evidence="4" id="KW-0812">Transmembrane</keyword>
<keyword evidence="2" id="KW-0813">Transport</keyword>